<dbReference type="Pfam" id="PF13495">
    <property type="entry name" value="Phage_int_SAM_4"/>
    <property type="match status" value="1"/>
</dbReference>
<proteinExistence type="inferred from homology"/>
<evidence type="ECO:0000256" key="2">
    <source>
        <dbReference type="ARBA" id="ARBA00008857"/>
    </source>
</evidence>
<dbReference type="InterPro" id="IPR050090">
    <property type="entry name" value="Tyrosine_recombinase_XerCD"/>
</dbReference>
<dbReference type="InterPro" id="IPR004107">
    <property type="entry name" value="Integrase_SAM-like_N"/>
</dbReference>
<evidence type="ECO:0000259" key="5">
    <source>
        <dbReference type="PROSITE" id="PS51898"/>
    </source>
</evidence>
<comment type="function">
    <text evidence="1">Site-specific tyrosine recombinase, which acts by catalyzing the cutting and rejoining of the recombining DNA molecules.</text>
</comment>
<dbReference type="PANTHER" id="PTHR30349">
    <property type="entry name" value="PHAGE INTEGRASE-RELATED"/>
    <property type="match status" value="1"/>
</dbReference>
<name>A0ABX8RE40_9CLOT</name>
<feature type="domain" description="Core-binding (CB)" evidence="6">
    <location>
        <begin position="1"/>
        <end position="85"/>
    </location>
</feature>
<evidence type="ECO:0000313" key="8">
    <source>
        <dbReference type="Proteomes" id="UP000886818"/>
    </source>
</evidence>
<evidence type="ECO:0000259" key="6">
    <source>
        <dbReference type="PROSITE" id="PS51900"/>
    </source>
</evidence>
<evidence type="ECO:0000256" key="4">
    <source>
        <dbReference type="PROSITE-ProRule" id="PRU01248"/>
    </source>
</evidence>
<dbReference type="PROSITE" id="PS51898">
    <property type="entry name" value="TYR_RECOMBINASE"/>
    <property type="match status" value="1"/>
</dbReference>
<comment type="similarity">
    <text evidence="2">Belongs to the 'phage' integrase family.</text>
</comment>
<feature type="domain" description="Tyr recombinase" evidence="5">
    <location>
        <begin position="105"/>
        <end position="279"/>
    </location>
</feature>
<dbReference type="PANTHER" id="PTHR30349:SF41">
    <property type="entry name" value="INTEGRASE_RECOMBINASE PROTEIN MJ0367-RELATED"/>
    <property type="match status" value="1"/>
</dbReference>
<dbReference type="Proteomes" id="UP000886818">
    <property type="component" value="Chromosome"/>
</dbReference>
<reference evidence="7" key="1">
    <citation type="submission" date="2021-07" db="EMBL/GenBank/DDBJ databases">
        <title>Complete genome sequence of Crassaminicella sp. 143-21, isolated from a deep-sea hydrothermal vent.</title>
        <authorList>
            <person name="Li X."/>
        </authorList>
    </citation>
    <scope>NUCLEOTIDE SEQUENCE</scope>
    <source>
        <strain evidence="7">143-21</strain>
    </source>
</reference>
<protein>
    <submittedName>
        <fullName evidence="7">Tyrosine-type recombinase/integrase</fullName>
    </submittedName>
</protein>
<sequence length="279" mass="32837">MKLELEDFLFDCEYRKLSPKTLKSYKNIITDFLLYCKNELEIEKISRIKSVHVKHFLKSKIDKGCKSGYINVLKRNLKVFFNFCEQEEYIVKNPMNNIKTINESKEIKIIFNDEEVQRIINYFDLCTFLNARNKTMLSLFFDTGVRCSELIDIKLKDVEKDRILINGKGNKQRFVSLSVPLKKYINRYLKIRKAYDKTTDSEFSDNLFISRTGQALTVSAIEHIFKKVKKECKIREKVRCSPHTARHYFAVKSLEINKNIHVVSRLLGHASVRVSSEKL</sequence>
<dbReference type="InterPro" id="IPR002104">
    <property type="entry name" value="Integrase_catalytic"/>
</dbReference>
<dbReference type="Pfam" id="PF00589">
    <property type="entry name" value="Phage_integrase"/>
    <property type="match status" value="1"/>
</dbReference>
<evidence type="ECO:0000313" key="7">
    <source>
        <dbReference type="EMBL" id="QXM06170.1"/>
    </source>
</evidence>
<organism evidence="7 8">
    <name type="scientific">Crassaminicella indica</name>
    <dbReference type="NCBI Taxonomy" id="2855394"/>
    <lineage>
        <taxon>Bacteria</taxon>
        <taxon>Bacillati</taxon>
        <taxon>Bacillota</taxon>
        <taxon>Clostridia</taxon>
        <taxon>Eubacteriales</taxon>
        <taxon>Clostridiaceae</taxon>
        <taxon>Crassaminicella</taxon>
    </lineage>
</organism>
<accession>A0ABX8RE40</accession>
<evidence type="ECO:0000256" key="1">
    <source>
        <dbReference type="ARBA" id="ARBA00003283"/>
    </source>
</evidence>
<keyword evidence="3 4" id="KW-0238">DNA-binding</keyword>
<dbReference type="InterPro" id="IPR044068">
    <property type="entry name" value="CB"/>
</dbReference>
<gene>
    <name evidence="7" type="ORF">KVH43_12605</name>
</gene>
<dbReference type="RefSeq" id="WP_218282867.1">
    <property type="nucleotide sequence ID" value="NZ_CP078093.1"/>
</dbReference>
<keyword evidence="8" id="KW-1185">Reference proteome</keyword>
<dbReference type="EMBL" id="CP078093">
    <property type="protein sequence ID" value="QXM06170.1"/>
    <property type="molecule type" value="Genomic_DNA"/>
</dbReference>
<dbReference type="PROSITE" id="PS51900">
    <property type="entry name" value="CB"/>
    <property type="match status" value="1"/>
</dbReference>
<evidence type="ECO:0000256" key="3">
    <source>
        <dbReference type="ARBA" id="ARBA00023125"/>
    </source>
</evidence>